<dbReference type="AlphaFoldDB" id="A0A1C1A1T9"/>
<organism evidence="1 2">
    <name type="scientific">Paenibacillus pectinilyticus</name>
    <dbReference type="NCBI Taxonomy" id="512399"/>
    <lineage>
        <taxon>Bacteria</taxon>
        <taxon>Bacillati</taxon>
        <taxon>Bacillota</taxon>
        <taxon>Bacilli</taxon>
        <taxon>Bacillales</taxon>
        <taxon>Paenibacillaceae</taxon>
        <taxon>Paenibacillus</taxon>
    </lineage>
</organism>
<reference evidence="2" key="1">
    <citation type="submission" date="2016-05" db="EMBL/GenBank/DDBJ databases">
        <title>Paenibacillus oryzae. sp. nov., isolated from the rice root.</title>
        <authorList>
            <person name="Zhang J."/>
            <person name="Zhang X."/>
        </authorList>
    </citation>
    <scope>NUCLEOTIDE SEQUENCE [LARGE SCALE GENOMIC DNA]</scope>
    <source>
        <strain evidence="2">KCTC13222</strain>
    </source>
</reference>
<proteinExistence type="predicted"/>
<evidence type="ECO:0000313" key="2">
    <source>
        <dbReference type="Proteomes" id="UP000093309"/>
    </source>
</evidence>
<keyword evidence="2" id="KW-1185">Reference proteome</keyword>
<dbReference type="RefSeq" id="WP_065853262.1">
    <property type="nucleotide sequence ID" value="NZ_LYPC01000020.1"/>
</dbReference>
<accession>A0A1C1A1T9</accession>
<name>A0A1C1A1T9_9BACL</name>
<protein>
    <submittedName>
        <fullName evidence="1">Uncharacterized protein</fullName>
    </submittedName>
</protein>
<dbReference type="Proteomes" id="UP000093309">
    <property type="component" value="Unassembled WGS sequence"/>
</dbReference>
<dbReference type="EMBL" id="LYPC01000020">
    <property type="protein sequence ID" value="OCT14410.1"/>
    <property type="molecule type" value="Genomic_DNA"/>
</dbReference>
<gene>
    <name evidence="1" type="ORF">A8709_26750</name>
</gene>
<dbReference type="STRING" id="512399.A8709_26750"/>
<sequence>MDDKVLFRKNKNITMPKNDFALKDREESPFVNPIWKLPFKGLNPREKDVDDFNDYVTYMNDQQKLWLADGLRRMKPDSIWLEKLVV</sequence>
<dbReference type="OrthoDB" id="9800567at2"/>
<comment type="caution">
    <text evidence="1">The sequence shown here is derived from an EMBL/GenBank/DDBJ whole genome shotgun (WGS) entry which is preliminary data.</text>
</comment>
<evidence type="ECO:0000313" key="1">
    <source>
        <dbReference type="EMBL" id="OCT14410.1"/>
    </source>
</evidence>